<dbReference type="Proteomes" id="UP000034403">
    <property type="component" value="Unassembled WGS sequence"/>
</dbReference>
<comment type="caution">
    <text evidence="2">The sequence shown here is derived from an EMBL/GenBank/DDBJ whole genome shotgun (WGS) entry which is preliminary data.</text>
</comment>
<name>A0A0G1U6P0_9BACT</name>
<organism evidence="2 3">
    <name type="scientific">Candidatus Yanofskybacteria bacterium GW2011_GWA1_48_10</name>
    <dbReference type="NCBI Taxonomy" id="1619022"/>
    <lineage>
        <taxon>Bacteria</taxon>
        <taxon>Candidatus Yanofskyibacteriota</taxon>
    </lineage>
</organism>
<dbReference type="AlphaFoldDB" id="A0A0G1U6P0"/>
<feature type="region of interest" description="Disordered" evidence="1">
    <location>
        <begin position="48"/>
        <end position="72"/>
    </location>
</feature>
<evidence type="ECO:0000256" key="1">
    <source>
        <dbReference type="SAM" id="MobiDB-lite"/>
    </source>
</evidence>
<reference evidence="2 3" key="1">
    <citation type="journal article" date="2015" name="Nature">
        <title>rRNA introns, odd ribosomes, and small enigmatic genomes across a large radiation of phyla.</title>
        <authorList>
            <person name="Brown C.T."/>
            <person name="Hug L.A."/>
            <person name="Thomas B.C."/>
            <person name="Sharon I."/>
            <person name="Castelle C.J."/>
            <person name="Singh A."/>
            <person name="Wilkins M.J."/>
            <person name="Williams K.H."/>
            <person name="Banfield J.F."/>
        </authorList>
    </citation>
    <scope>NUCLEOTIDE SEQUENCE [LARGE SCALE GENOMIC DNA]</scope>
</reference>
<feature type="compositionally biased region" description="Basic and acidic residues" evidence="1">
    <location>
        <begin position="55"/>
        <end position="72"/>
    </location>
</feature>
<evidence type="ECO:0000313" key="2">
    <source>
        <dbReference type="EMBL" id="KKU89732.1"/>
    </source>
</evidence>
<dbReference type="EMBL" id="LCPC01000006">
    <property type="protein sequence ID" value="KKU89732.1"/>
    <property type="molecule type" value="Genomic_DNA"/>
</dbReference>
<accession>A0A0G1U6P0</accession>
<proteinExistence type="predicted"/>
<sequence>MLKKFFANLVSFRWRHEQSRKQAEQAGRVIDEQARQLERERMFMQFYDTQKSKKNPPEIRDDVGREKTDKVA</sequence>
<evidence type="ECO:0000313" key="3">
    <source>
        <dbReference type="Proteomes" id="UP000034403"/>
    </source>
</evidence>
<protein>
    <submittedName>
        <fullName evidence="2">Uncharacterized protein</fullName>
    </submittedName>
</protein>
<gene>
    <name evidence="2" type="ORF">UY20_C0006G0012</name>
</gene>